<dbReference type="KEGG" id="slr:L21SP2_0219"/>
<feature type="chain" id="PRO_5004741913" description="DUF5683 domain-containing protein" evidence="2">
    <location>
        <begin position="22"/>
        <end position="156"/>
    </location>
</feature>
<sequence>MIRPALAVLMMLLLVAPPALQGEPVPSPLQTDEQDSGQVLSGEQKMIAGLIMSIAGGGVTVWGAVNRKPLNEALAAYESFEGSGSIDDLEDAKAELRRAQRLHYIPFYTGLVLSSFGMALTLEGSFSLNAYEYGSYSPDVSRLIFSPGFTGLHLKF</sequence>
<dbReference type="EMBL" id="CP006939">
    <property type="protein sequence ID" value="AHC13661.1"/>
    <property type="molecule type" value="Genomic_DNA"/>
</dbReference>
<evidence type="ECO:0000256" key="1">
    <source>
        <dbReference type="SAM" id="Phobius"/>
    </source>
</evidence>
<keyword evidence="1" id="KW-0472">Membrane</keyword>
<keyword evidence="1" id="KW-1133">Transmembrane helix</keyword>
<reference evidence="3 4" key="1">
    <citation type="journal article" date="2015" name="Stand. Genomic Sci.">
        <title>Complete genome sequence and description of Salinispira pacifica gen. nov., sp. nov., a novel spirochaete isolated form a hypersaline microbial mat.</title>
        <authorList>
            <person name="Ben Hania W."/>
            <person name="Joseph M."/>
            <person name="Schumann P."/>
            <person name="Bunk B."/>
            <person name="Fiebig A."/>
            <person name="Sproer C."/>
            <person name="Klenk H.P."/>
            <person name="Fardeau M.L."/>
            <person name="Spring S."/>
        </authorList>
    </citation>
    <scope>NUCLEOTIDE SEQUENCE [LARGE SCALE GENOMIC DNA]</scope>
    <source>
        <strain evidence="3 4">L21-RPul-D2</strain>
    </source>
</reference>
<evidence type="ECO:0000256" key="2">
    <source>
        <dbReference type="SAM" id="SignalP"/>
    </source>
</evidence>
<keyword evidence="1" id="KW-0812">Transmembrane</keyword>
<dbReference type="AlphaFoldDB" id="V5WER8"/>
<keyword evidence="2" id="KW-0732">Signal</keyword>
<gene>
    <name evidence="3" type="ORF">L21SP2_0219</name>
</gene>
<accession>V5WER8</accession>
<dbReference type="STRING" id="1307761.L21SP2_0219"/>
<evidence type="ECO:0000313" key="4">
    <source>
        <dbReference type="Proteomes" id="UP000018680"/>
    </source>
</evidence>
<name>V5WER8_9SPIO</name>
<keyword evidence="4" id="KW-1185">Reference proteome</keyword>
<evidence type="ECO:0008006" key="5">
    <source>
        <dbReference type="Google" id="ProtNLM"/>
    </source>
</evidence>
<feature type="transmembrane region" description="Helical" evidence="1">
    <location>
        <begin position="102"/>
        <end position="122"/>
    </location>
</feature>
<proteinExistence type="predicted"/>
<dbReference type="RefSeq" id="WP_024266594.1">
    <property type="nucleotide sequence ID" value="NC_023035.1"/>
</dbReference>
<dbReference type="HOGENOM" id="CLU_1685344_0_0_12"/>
<organism evidence="3 4">
    <name type="scientific">Salinispira pacifica</name>
    <dbReference type="NCBI Taxonomy" id="1307761"/>
    <lineage>
        <taxon>Bacteria</taxon>
        <taxon>Pseudomonadati</taxon>
        <taxon>Spirochaetota</taxon>
        <taxon>Spirochaetia</taxon>
        <taxon>Spirochaetales</taxon>
        <taxon>Spirochaetaceae</taxon>
        <taxon>Salinispira</taxon>
    </lineage>
</organism>
<protein>
    <recommendedName>
        <fullName evidence="5">DUF5683 domain-containing protein</fullName>
    </recommendedName>
</protein>
<evidence type="ECO:0000313" key="3">
    <source>
        <dbReference type="EMBL" id="AHC13661.1"/>
    </source>
</evidence>
<dbReference type="Proteomes" id="UP000018680">
    <property type="component" value="Chromosome"/>
</dbReference>
<feature type="signal peptide" evidence="2">
    <location>
        <begin position="1"/>
        <end position="21"/>
    </location>
</feature>
<feature type="transmembrane region" description="Helical" evidence="1">
    <location>
        <begin position="46"/>
        <end position="65"/>
    </location>
</feature>